<keyword evidence="9" id="KW-1185">Reference proteome</keyword>
<dbReference type="Pfam" id="PF07576">
    <property type="entry name" value="BRAP2"/>
    <property type="match status" value="1"/>
</dbReference>
<dbReference type="InterPro" id="IPR011422">
    <property type="entry name" value="BRAP2/ETP1_RRM"/>
</dbReference>
<evidence type="ECO:0000256" key="2">
    <source>
        <dbReference type="ARBA" id="ARBA00022771"/>
    </source>
</evidence>
<dbReference type="Gene3D" id="3.30.40.10">
    <property type="entry name" value="Zinc/RING finger domain, C3HC4 (zinc finger)"/>
    <property type="match status" value="2"/>
</dbReference>
<evidence type="ECO:0000256" key="3">
    <source>
        <dbReference type="ARBA" id="ARBA00022833"/>
    </source>
</evidence>
<dbReference type="InterPro" id="IPR001841">
    <property type="entry name" value="Znf_RING"/>
</dbReference>
<feature type="domain" description="UBP-type" evidence="7">
    <location>
        <begin position="401"/>
        <end position="509"/>
    </location>
</feature>
<evidence type="ECO:0000256" key="4">
    <source>
        <dbReference type="PROSITE-ProRule" id="PRU00502"/>
    </source>
</evidence>
<dbReference type="GO" id="GO:0007265">
    <property type="term" value="P:Ras protein signal transduction"/>
    <property type="evidence" value="ECO:0007669"/>
    <property type="project" value="TreeGrafter"/>
</dbReference>
<dbReference type="Pfam" id="PF13639">
    <property type="entry name" value="zf-RING_2"/>
    <property type="match status" value="1"/>
</dbReference>
<evidence type="ECO:0000256" key="1">
    <source>
        <dbReference type="ARBA" id="ARBA00022723"/>
    </source>
</evidence>
<accession>A0A8G0L9N4</accession>
<dbReference type="InterPro" id="IPR001607">
    <property type="entry name" value="Znf_UBP"/>
</dbReference>
<feature type="domain" description="RING-type" evidence="6">
    <location>
        <begin position="368"/>
        <end position="407"/>
    </location>
</feature>
<keyword evidence="2 4" id="KW-0863">Zinc-finger</keyword>
<sequence length="717" mass="79476">MTSFYFHIKFELYPTENPAAGGDTFAVPNSRDIWLPSNDSSIFDDLPAHPPPHRSAARNTDLPDRSRRISFGALATLDRRAGLGANSKSGVIDCGTPRPPTELGGGEIEGLPGRQLLGRANSYPLPPSTAALQPQTAIRDWRFGRINIETLDPGLYKNNNNNMAGEGKAAATAVAGPSAAPDLGPPFSGSGTATKAEFVELEGKNTEVGWGIVHFYREGDETAGLASTHEVAEETENMQDCTTLCIPAVPAYMTPGDFLGFLGERWQNDISHCRMVMTSRMNRYLVLLKFRDSKQAKLWRREYNGKIFNSMGSQSQACHVVFVKSITFERPSPSRGHEYSLSSSSSAISNSLKPFPPPTPSLVELPTCPVCLERMDETNGLMTVPCSHVFHCTCLQRWKGAGCPVCRFTNPSEERDPSNPYSQPFGGSASNLCSVCDCADDLWICLICGYLGCGRYKGGHAKDHWKDTAHCFALELETQHVWDYAGDMWVHRLIRDKGDGKVVELPGRGNYTANGEGADEDMVPRAKLETIGLEYTHLLGSQLESQRAYYEGMINKSANKASKTSAEYEKAIAELSETRQQQVTLQEEYGVLKRETLPQLERDLERERNKAKKGENLARSLGQSLQEEKRLNEGLMKRIEHLDTDVEAIRKQLEELRAENAELKEMNRDLTMFISGQQKLKELENEGQIEEGELEGGTMSVPEARKKKANNKKKGKK</sequence>
<dbReference type="GO" id="GO:0016567">
    <property type="term" value="P:protein ubiquitination"/>
    <property type="evidence" value="ECO:0007669"/>
    <property type="project" value="TreeGrafter"/>
</dbReference>
<dbReference type="SMART" id="SM00184">
    <property type="entry name" value="RING"/>
    <property type="match status" value="1"/>
</dbReference>
<dbReference type="PANTHER" id="PTHR24007">
    <property type="entry name" value="BRCA1-ASSOCIATED PROTEIN"/>
    <property type="match status" value="1"/>
</dbReference>
<proteinExistence type="predicted"/>
<dbReference type="CDD" id="cd16457">
    <property type="entry name" value="RING-H2_BRAP2"/>
    <property type="match status" value="1"/>
</dbReference>
<keyword evidence="3" id="KW-0862">Zinc</keyword>
<evidence type="ECO:0000259" key="7">
    <source>
        <dbReference type="PROSITE" id="PS50271"/>
    </source>
</evidence>
<gene>
    <name evidence="8" type="ORF">H0G86_002921</name>
</gene>
<reference evidence="8 9" key="1">
    <citation type="journal article" date="2021" name="BMC Genomics">
        <title>Telomere-to-telomere genome assembly of asparaginase-producing Trichoderma simmonsii.</title>
        <authorList>
            <person name="Chung D."/>
            <person name="Kwon Y.M."/>
            <person name="Yang Y."/>
        </authorList>
    </citation>
    <scope>NUCLEOTIDE SEQUENCE [LARGE SCALE GENOMIC DNA]</scope>
    <source>
        <strain evidence="8 9">GH-Sj1</strain>
    </source>
</reference>
<feature type="region of interest" description="Disordered" evidence="5">
    <location>
        <begin position="88"/>
        <end position="107"/>
    </location>
</feature>
<feature type="compositionally biased region" description="Basic and acidic residues" evidence="5">
    <location>
        <begin position="606"/>
        <end position="616"/>
    </location>
</feature>
<dbReference type="PROSITE" id="PS50271">
    <property type="entry name" value="ZF_UBP"/>
    <property type="match status" value="1"/>
</dbReference>
<feature type="region of interest" description="Disordered" evidence="5">
    <location>
        <begin position="684"/>
        <end position="717"/>
    </location>
</feature>
<dbReference type="InterPro" id="IPR047243">
    <property type="entry name" value="RING-H2_BRAP2"/>
</dbReference>
<dbReference type="Pfam" id="PF02148">
    <property type="entry name" value="zf-UBP"/>
    <property type="match status" value="1"/>
</dbReference>
<dbReference type="GO" id="GO:0008270">
    <property type="term" value="F:zinc ion binding"/>
    <property type="evidence" value="ECO:0007669"/>
    <property type="project" value="UniProtKB-KW"/>
</dbReference>
<dbReference type="SUPFAM" id="SSF57850">
    <property type="entry name" value="RING/U-box"/>
    <property type="match status" value="1"/>
</dbReference>
<organism evidence="8 9">
    <name type="scientific">Trichoderma simmonsii</name>
    <dbReference type="NCBI Taxonomy" id="1491479"/>
    <lineage>
        <taxon>Eukaryota</taxon>
        <taxon>Fungi</taxon>
        <taxon>Dikarya</taxon>
        <taxon>Ascomycota</taxon>
        <taxon>Pezizomycotina</taxon>
        <taxon>Sordariomycetes</taxon>
        <taxon>Hypocreomycetidae</taxon>
        <taxon>Hypocreales</taxon>
        <taxon>Hypocreaceae</taxon>
        <taxon>Trichoderma</taxon>
    </lineage>
</organism>
<evidence type="ECO:0000313" key="8">
    <source>
        <dbReference type="EMBL" id="QYS95645.1"/>
    </source>
</evidence>
<feature type="region of interest" description="Disordered" evidence="5">
    <location>
        <begin position="606"/>
        <end position="625"/>
    </location>
</feature>
<name>A0A8G0L9N4_9HYPO</name>
<feature type="compositionally biased region" description="Acidic residues" evidence="5">
    <location>
        <begin position="685"/>
        <end position="694"/>
    </location>
</feature>
<dbReference type="PANTHER" id="PTHR24007:SF7">
    <property type="entry name" value="BRCA1-ASSOCIATED PROTEIN"/>
    <property type="match status" value="1"/>
</dbReference>
<evidence type="ECO:0000259" key="6">
    <source>
        <dbReference type="PROSITE" id="PS50089"/>
    </source>
</evidence>
<dbReference type="SMART" id="SM00290">
    <property type="entry name" value="ZnF_UBP"/>
    <property type="match status" value="1"/>
</dbReference>
<dbReference type="EMBL" id="CP075865">
    <property type="protein sequence ID" value="QYS95645.1"/>
    <property type="molecule type" value="Genomic_DNA"/>
</dbReference>
<dbReference type="GO" id="GO:0005737">
    <property type="term" value="C:cytoplasm"/>
    <property type="evidence" value="ECO:0007669"/>
    <property type="project" value="TreeGrafter"/>
</dbReference>
<feature type="compositionally biased region" description="Basic residues" evidence="5">
    <location>
        <begin position="705"/>
        <end position="717"/>
    </location>
</feature>
<keyword evidence="1" id="KW-0479">Metal-binding</keyword>
<evidence type="ECO:0000256" key="5">
    <source>
        <dbReference type="SAM" id="MobiDB-lite"/>
    </source>
</evidence>
<dbReference type="InterPro" id="IPR013083">
    <property type="entry name" value="Znf_RING/FYVE/PHD"/>
</dbReference>
<dbReference type="PROSITE" id="PS50089">
    <property type="entry name" value="ZF_RING_2"/>
    <property type="match status" value="1"/>
</dbReference>
<protein>
    <submittedName>
        <fullName evidence="8">Uncharacterized protein</fullName>
    </submittedName>
</protein>
<dbReference type="AlphaFoldDB" id="A0A8G0L9N4"/>
<dbReference type="GO" id="GO:0061630">
    <property type="term" value="F:ubiquitin protein ligase activity"/>
    <property type="evidence" value="ECO:0007669"/>
    <property type="project" value="TreeGrafter"/>
</dbReference>
<evidence type="ECO:0000313" key="9">
    <source>
        <dbReference type="Proteomes" id="UP000826661"/>
    </source>
</evidence>
<dbReference type="Proteomes" id="UP000826661">
    <property type="component" value="Chromosome II"/>
</dbReference>